<evidence type="ECO:0000256" key="3">
    <source>
        <dbReference type="PIRSR" id="PIRSR613078-2"/>
    </source>
</evidence>
<name>U4KRJ6_9MOLU</name>
<accession>U4KRJ6</accession>
<dbReference type="PANTHER" id="PTHR46517">
    <property type="entry name" value="FRUCTOSE-2,6-BISPHOSPHATASE TIGAR"/>
    <property type="match status" value="1"/>
</dbReference>
<keyword evidence="1" id="KW-0378">Hydrolase</keyword>
<dbReference type="HOGENOM" id="CLU_033323_9_0_14"/>
<dbReference type="SUPFAM" id="SSF53254">
    <property type="entry name" value="Phosphoglycerate mutase-like"/>
    <property type="match status" value="1"/>
</dbReference>
<evidence type="ECO:0000313" key="5">
    <source>
        <dbReference type="Proteomes" id="UP000032737"/>
    </source>
</evidence>
<dbReference type="GO" id="GO:0004331">
    <property type="term" value="F:fructose-2,6-bisphosphate 2-phosphatase activity"/>
    <property type="evidence" value="ECO:0007669"/>
    <property type="project" value="TreeGrafter"/>
</dbReference>
<gene>
    <name evidence="4" type="primary">gpmB</name>
    <name evidence="4" type="ORF">BN85307820</name>
</gene>
<dbReference type="AlphaFoldDB" id="U4KRJ6"/>
<dbReference type="KEGG" id="abra:BN85307820"/>
<dbReference type="GO" id="GO:0045820">
    <property type="term" value="P:negative regulation of glycolytic process"/>
    <property type="evidence" value="ECO:0007669"/>
    <property type="project" value="TreeGrafter"/>
</dbReference>
<reference evidence="4 5" key="1">
    <citation type="journal article" date="2013" name="J. Mol. Microbiol. Biotechnol.">
        <title>Analysis of the Complete Genomes of Acholeplasma brassicae , A. palmae and A. laidlawii and Their Comparison to the Obligate Parasites from ' Candidatus Phytoplasma'.</title>
        <authorList>
            <person name="Kube M."/>
            <person name="Siewert C."/>
            <person name="Migdoll A.M."/>
            <person name="Duduk B."/>
            <person name="Holz S."/>
            <person name="Rabus R."/>
            <person name="Seemuller E."/>
            <person name="Mitrovic J."/>
            <person name="Muller I."/>
            <person name="Buttner C."/>
            <person name="Reinhardt R."/>
        </authorList>
    </citation>
    <scope>NUCLEOTIDE SEQUENCE [LARGE SCALE GENOMIC DNA]</scope>
    <source>
        <strain evidence="5">0502</strain>
    </source>
</reference>
<dbReference type="InterPro" id="IPR051695">
    <property type="entry name" value="Phosphoglycerate_Mutase"/>
</dbReference>
<evidence type="ECO:0000313" key="4">
    <source>
        <dbReference type="EMBL" id="CCV65803.1"/>
    </source>
</evidence>
<dbReference type="Proteomes" id="UP000032737">
    <property type="component" value="Chromosome"/>
</dbReference>
<proteinExistence type="predicted"/>
<organism evidence="4 5">
    <name type="scientific">Acholeplasma brassicae</name>
    <dbReference type="NCBI Taxonomy" id="61635"/>
    <lineage>
        <taxon>Bacteria</taxon>
        <taxon>Bacillati</taxon>
        <taxon>Mycoplasmatota</taxon>
        <taxon>Mollicutes</taxon>
        <taxon>Acholeplasmatales</taxon>
        <taxon>Acholeplasmataceae</taxon>
        <taxon>Acholeplasma</taxon>
    </lineage>
</organism>
<dbReference type="GO" id="GO:0016853">
    <property type="term" value="F:isomerase activity"/>
    <property type="evidence" value="ECO:0007669"/>
    <property type="project" value="UniProtKB-KW"/>
</dbReference>
<keyword evidence="4" id="KW-0413">Isomerase</keyword>
<dbReference type="OrthoDB" id="9782128at2"/>
<protein>
    <submittedName>
        <fullName evidence="4">Phosphoglycerate mutase 2, co-factor independent</fullName>
        <ecNumber evidence="4">5.4.2.1</ecNumber>
    </submittedName>
</protein>
<dbReference type="GO" id="GO:0043456">
    <property type="term" value="P:regulation of pentose-phosphate shunt"/>
    <property type="evidence" value="ECO:0007669"/>
    <property type="project" value="TreeGrafter"/>
</dbReference>
<dbReference type="EC" id="5.4.2.1" evidence="4"/>
<dbReference type="PANTHER" id="PTHR46517:SF1">
    <property type="entry name" value="FRUCTOSE-2,6-BISPHOSPHATASE TIGAR"/>
    <property type="match status" value="1"/>
</dbReference>
<feature type="active site" description="Proton donor/acceptor" evidence="2">
    <location>
        <position position="85"/>
    </location>
</feature>
<dbReference type="EMBL" id="FO681348">
    <property type="protein sequence ID" value="CCV65803.1"/>
    <property type="molecule type" value="Genomic_DNA"/>
</dbReference>
<dbReference type="InterPro" id="IPR013078">
    <property type="entry name" value="His_Pase_superF_clade-1"/>
</dbReference>
<feature type="binding site" evidence="3">
    <location>
        <position position="59"/>
    </location>
    <ligand>
        <name>substrate</name>
    </ligand>
</feature>
<dbReference type="Pfam" id="PF00300">
    <property type="entry name" value="His_Phos_1"/>
    <property type="match status" value="1"/>
</dbReference>
<feature type="active site" description="Tele-phosphohistidine intermediate" evidence="2">
    <location>
        <position position="8"/>
    </location>
</feature>
<dbReference type="PROSITE" id="PS00175">
    <property type="entry name" value="PG_MUTASE"/>
    <property type="match status" value="1"/>
</dbReference>
<feature type="binding site" evidence="3">
    <location>
        <begin position="7"/>
        <end position="14"/>
    </location>
    <ligand>
        <name>substrate</name>
    </ligand>
</feature>
<dbReference type="CDD" id="cd07067">
    <property type="entry name" value="HP_PGM_like"/>
    <property type="match status" value="1"/>
</dbReference>
<evidence type="ECO:0000256" key="2">
    <source>
        <dbReference type="PIRSR" id="PIRSR613078-1"/>
    </source>
</evidence>
<dbReference type="GO" id="GO:0005829">
    <property type="term" value="C:cytosol"/>
    <property type="evidence" value="ECO:0007669"/>
    <property type="project" value="TreeGrafter"/>
</dbReference>
<keyword evidence="5" id="KW-1185">Reference proteome</keyword>
<dbReference type="InterPro" id="IPR029033">
    <property type="entry name" value="His_PPase_superfam"/>
</dbReference>
<dbReference type="SMART" id="SM00855">
    <property type="entry name" value="PGAM"/>
    <property type="match status" value="1"/>
</dbReference>
<dbReference type="RefSeq" id="WP_030004666.1">
    <property type="nucleotide sequence ID" value="NC_022549.1"/>
</dbReference>
<dbReference type="STRING" id="61635.BN85307820"/>
<sequence>MKICLVRHGQTDFNKLKLVQGWADNPLNDTGIEQATNVGLFFKKNNYAFDHIYTSPLIRAKHTAELINRHLEQPKKIKIDYHFLERDFALFEGNNVDETIKIISKEGFNAKGYEDNKLLLKRIENGLLNLYKTHKDETVMISCHSHVVKSFLILSDPEQYNYLTYLNNASVHWLSFDGEALTIDQFNIEAN</sequence>
<dbReference type="Gene3D" id="3.40.50.1240">
    <property type="entry name" value="Phosphoglycerate mutase-like"/>
    <property type="match status" value="1"/>
</dbReference>
<evidence type="ECO:0000256" key="1">
    <source>
        <dbReference type="ARBA" id="ARBA00022801"/>
    </source>
</evidence>
<dbReference type="InterPro" id="IPR001345">
    <property type="entry name" value="PG/BPGM_mutase_AS"/>
</dbReference>